<protein>
    <submittedName>
        <fullName evidence="3">Uncharacterized protein</fullName>
    </submittedName>
</protein>
<sequence length="138" mass="14084">MTHGVRPGCESVTDRSDGTVPGDRHPMPERAGEQPTRLGSAATTGCLLLLVLLADAAAGALVVLVLAVRGLGRLDAAMAYGATGGPPPDWGPLTGFGVLALAVGATAFLLMRTGERVAAAVQLTFCVVVAVHALRFWP</sequence>
<evidence type="ECO:0000313" key="3">
    <source>
        <dbReference type="EMBL" id="GGQ68564.1"/>
    </source>
</evidence>
<reference evidence="3" key="2">
    <citation type="submission" date="2020-09" db="EMBL/GenBank/DDBJ databases">
        <authorList>
            <person name="Sun Q."/>
            <person name="Ohkuma M."/>
        </authorList>
    </citation>
    <scope>NUCLEOTIDE SEQUENCE</scope>
    <source>
        <strain evidence="3">JCM 4403</strain>
    </source>
</reference>
<feature type="compositionally biased region" description="Basic and acidic residues" evidence="1">
    <location>
        <begin position="12"/>
        <end position="32"/>
    </location>
</feature>
<dbReference type="EMBL" id="BMTU01000002">
    <property type="protein sequence ID" value="GGQ68564.1"/>
    <property type="molecule type" value="Genomic_DNA"/>
</dbReference>
<keyword evidence="2" id="KW-0472">Membrane</keyword>
<evidence type="ECO:0000256" key="2">
    <source>
        <dbReference type="SAM" id="Phobius"/>
    </source>
</evidence>
<feature type="transmembrane region" description="Helical" evidence="2">
    <location>
        <begin position="90"/>
        <end position="110"/>
    </location>
</feature>
<keyword evidence="2" id="KW-1133">Transmembrane helix</keyword>
<organism evidence="3 4">
    <name type="scientific">Streptomyces pilosus</name>
    <dbReference type="NCBI Taxonomy" id="28893"/>
    <lineage>
        <taxon>Bacteria</taxon>
        <taxon>Bacillati</taxon>
        <taxon>Actinomycetota</taxon>
        <taxon>Actinomycetes</taxon>
        <taxon>Kitasatosporales</taxon>
        <taxon>Streptomycetaceae</taxon>
        <taxon>Streptomyces</taxon>
    </lineage>
</organism>
<evidence type="ECO:0000256" key="1">
    <source>
        <dbReference type="SAM" id="MobiDB-lite"/>
    </source>
</evidence>
<reference evidence="3" key="1">
    <citation type="journal article" date="2014" name="Int. J. Syst. Evol. Microbiol.">
        <title>Complete genome sequence of Corynebacterium casei LMG S-19264T (=DSM 44701T), isolated from a smear-ripened cheese.</title>
        <authorList>
            <consortium name="US DOE Joint Genome Institute (JGI-PGF)"/>
            <person name="Walter F."/>
            <person name="Albersmeier A."/>
            <person name="Kalinowski J."/>
            <person name="Ruckert C."/>
        </authorList>
    </citation>
    <scope>NUCLEOTIDE SEQUENCE</scope>
    <source>
        <strain evidence="3">JCM 4403</strain>
    </source>
</reference>
<dbReference type="Proteomes" id="UP000656732">
    <property type="component" value="Unassembled WGS sequence"/>
</dbReference>
<gene>
    <name evidence="3" type="ORF">GCM10010280_13550</name>
</gene>
<dbReference type="AlphaFoldDB" id="A0A918BH56"/>
<keyword evidence="4" id="KW-1185">Reference proteome</keyword>
<feature type="transmembrane region" description="Helical" evidence="2">
    <location>
        <begin position="47"/>
        <end position="70"/>
    </location>
</feature>
<accession>A0A918BH56</accession>
<feature type="region of interest" description="Disordered" evidence="1">
    <location>
        <begin position="1"/>
        <end position="37"/>
    </location>
</feature>
<name>A0A918BH56_9ACTN</name>
<feature type="transmembrane region" description="Helical" evidence="2">
    <location>
        <begin position="117"/>
        <end position="137"/>
    </location>
</feature>
<comment type="caution">
    <text evidence="3">The sequence shown here is derived from an EMBL/GenBank/DDBJ whole genome shotgun (WGS) entry which is preliminary data.</text>
</comment>
<proteinExistence type="predicted"/>
<evidence type="ECO:0000313" key="4">
    <source>
        <dbReference type="Proteomes" id="UP000656732"/>
    </source>
</evidence>
<keyword evidence="2" id="KW-0812">Transmembrane</keyword>